<dbReference type="SMART" id="SM00554">
    <property type="entry name" value="FAS1"/>
    <property type="match status" value="3"/>
</dbReference>
<sequence>MDFKLRFLPVCLSFILGSFLFFSCNIEGDLPPQNEVNLFATAEDIPELSIFSEAVGLALLSQPLSELGPFTVFAPSNEAFEALFREVGVSNVRQIPADVLQGVLLYHIVSGRILSKNISSGSFPTFLPETSLTIDVNGSTILINESTSIIRRDIEAENGMIHLVDEVLFPPSNTIMEALESNGNTIMVQALIAAGLAETLASEGPFTVFAPSNSAFERFLEDNLLTGTEFIESPLLDTFLSYHVVDGLLPSQNFTVGPRETRVDLPIYFSEAINGNLWLNGIAGINNTNINADNGIIHVLDYVLTPPTENMLDYLQNTSTASDAEFRILVQAVQLLGLEADLQGGVDENLTLFAPTDAAFENLFDELGINGLEDLDQNTLRDILLYHLVPERLFSQDLREDEPLQTALEGASLELNIADQLVNEANLLPDFLNTLLLNGVIHGIDAVLLPDE</sequence>
<dbReference type="Pfam" id="PF02469">
    <property type="entry name" value="Fasciclin"/>
    <property type="match status" value="3"/>
</dbReference>
<dbReference type="EMBL" id="RPHB01000003">
    <property type="protein sequence ID" value="MBW3467536.1"/>
    <property type="molecule type" value="Genomic_DNA"/>
</dbReference>
<dbReference type="Proteomes" id="UP000727490">
    <property type="component" value="Unassembled WGS sequence"/>
</dbReference>
<dbReference type="PANTHER" id="PTHR10900:SF77">
    <property type="entry name" value="FI19380P1"/>
    <property type="match status" value="1"/>
</dbReference>
<dbReference type="InterPro" id="IPR050904">
    <property type="entry name" value="Adhesion/Biosynth-related"/>
</dbReference>
<dbReference type="FunFam" id="2.30.180.10:FF:000032">
    <property type="entry name" value="Fasciclin domain-containing protein, putative"/>
    <property type="match status" value="1"/>
</dbReference>
<dbReference type="RefSeq" id="WP_219287803.1">
    <property type="nucleotide sequence ID" value="NZ_RPHB01000003.1"/>
</dbReference>
<accession>A0A951IX88</accession>
<comment type="caution">
    <text evidence="2">The sequence shown here is derived from an EMBL/GenBank/DDBJ whole genome shotgun (WGS) entry which is preliminary data.</text>
</comment>
<evidence type="ECO:0000313" key="2">
    <source>
        <dbReference type="EMBL" id="MBW3467536.1"/>
    </source>
</evidence>
<organism evidence="2 3">
    <name type="scientific">Arthrospiribacter ruber</name>
    <dbReference type="NCBI Taxonomy" id="2487934"/>
    <lineage>
        <taxon>Bacteria</taxon>
        <taxon>Pseudomonadati</taxon>
        <taxon>Bacteroidota</taxon>
        <taxon>Cytophagia</taxon>
        <taxon>Cytophagales</taxon>
        <taxon>Cyclobacteriaceae</taxon>
        <taxon>Arthrospiribacter</taxon>
    </lineage>
</organism>
<dbReference type="PANTHER" id="PTHR10900">
    <property type="entry name" value="PERIOSTIN-RELATED"/>
    <property type="match status" value="1"/>
</dbReference>
<keyword evidence="3" id="KW-1185">Reference proteome</keyword>
<gene>
    <name evidence="2" type="ORF">EGN73_06875</name>
</gene>
<dbReference type="AlphaFoldDB" id="A0A951IX88"/>
<dbReference type="InterPro" id="IPR000782">
    <property type="entry name" value="FAS1_domain"/>
</dbReference>
<dbReference type="PROSITE" id="PS51257">
    <property type="entry name" value="PROKAR_LIPOPROTEIN"/>
    <property type="match status" value="1"/>
</dbReference>
<dbReference type="PROSITE" id="PS50213">
    <property type="entry name" value="FAS1"/>
    <property type="match status" value="3"/>
</dbReference>
<evidence type="ECO:0000313" key="3">
    <source>
        <dbReference type="Proteomes" id="UP000727490"/>
    </source>
</evidence>
<feature type="domain" description="FAS1" evidence="1">
    <location>
        <begin position="35"/>
        <end position="168"/>
    </location>
</feature>
<protein>
    <submittedName>
        <fullName evidence="2">Fasciclin domain-containing protein</fullName>
    </submittedName>
</protein>
<evidence type="ECO:0000259" key="1">
    <source>
        <dbReference type="PROSITE" id="PS50213"/>
    </source>
</evidence>
<name>A0A951IX88_9BACT</name>
<feature type="domain" description="FAS1" evidence="1">
    <location>
        <begin position="313"/>
        <end position="448"/>
    </location>
</feature>
<proteinExistence type="predicted"/>
<reference evidence="2 3" key="1">
    <citation type="journal article" date="2020" name="Syst. Appl. Microbiol.">
        <title>Arthrospiribacter ruber gen. nov., sp. nov., a novel bacterium isolated from Arthrospira cultures.</title>
        <authorList>
            <person name="Waleron M."/>
            <person name="Misztak A."/>
            <person name="Waleron M.M."/>
            <person name="Furmaniak M."/>
            <person name="Mrozik A."/>
            <person name="Waleron K."/>
        </authorList>
    </citation>
    <scope>NUCLEOTIDE SEQUENCE [LARGE SCALE GENOMIC DNA]</scope>
    <source>
        <strain evidence="2 3">DPMB0001</strain>
    </source>
</reference>
<feature type="domain" description="FAS1" evidence="1">
    <location>
        <begin position="172"/>
        <end position="304"/>
    </location>
</feature>